<dbReference type="PANTHER" id="PTHR44086">
    <property type="entry name" value="THIOSULFATE SULFURTRANSFERASE RDL2, MITOCHONDRIAL-RELATED"/>
    <property type="match status" value="1"/>
</dbReference>
<dbReference type="SMART" id="SM00450">
    <property type="entry name" value="RHOD"/>
    <property type="match status" value="1"/>
</dbReference>
<evidence type="ECO:0000259" key="2">
    <source>
        <dbReference type="PROSITE" id="PS50206"/>
    </source>
</evidence>
<reference evidence="3 4" key="1">
    <citation type="submission" date="2020-02" db="EMBL/GenBank/DDBJ databases">
        <title>Draft genome sequence of Limisphaera ngatamarikiensis NGM72.4T, a thermophilic Verrucomicrobia grouped in subdivision 3.</title>
        <authorList>
            <person name="Carere C.R."/>
            <person name="Steen J."/>
            <person name="Hugenholtz P."/>
            <person name="Stott M.B."/>
        </authorList>
    </citation>
    <scope>NUCLEOTIDE SEQUENCE [LARGE SCALE GENOMIC DNA]</scope>
    <source>
        <strain evidence="3 4">NGM72.4</strain>
    </source>
</reference>
<feature type="region of interest" description="Disordered" evidence="1">
    <location>
        <begin position="125"/>
        <end position="144"/>
    </location>
</feature>
<dbReference type="InterPro" id="IPR036873">
    <property type="entry name" value="Rhodanese-like_dom_sf"/>
</dbReference>
<dbReference type="CDD" id="cd00158">
    <property type="entry name" value="RHOD"/>
    <property type="match status" value="1"/>
</dbReference>
<dbReference type="SUPFAM" id="SSF52821">
    <property type="entry name" value="Rhodanese/Cell cycle control phosphatase"/>
    <property type="match status" value="1"/>
</dbReference>
<dbReference type="PROSITE" id="PS50206">
    <property type="entry name" value="RHODANESE_3"/>
    <property type="match status" value="1"/>
</dbReference>
<dbReference type="PANTHER" id="PTHR44086:SF13">
    <property type="entry name" value="THIOSULFATE SULFURTRANSFERASE PSPE"/>
    <property type="match status" value="1"/>
</dbReference>
<name>A0A6M1RJH7_9BACT</name>
<dbReference type="InterPro" id="IPR001763">
    <property type="entry name" value="Rhodanese-like_dom"/>
</dbReference>
<protein>
    <submittedName>
        <fullName evidence="3">Sulfurtransferase</fullName>
    </submittedName>
</protein>
<proteinExistence type="predicted"/>
<keyword evidence="4" id="KW-1185">Reference proteome</keyword>
<dbReference type="AlphaFoldDB" id="A0A6M1RJH7"/>
<feature type="domain" description="Rhodanese" evidence="2">
    <location>
        <begin position="32"/>
        <end position="122"/>
    </location>
</feature>
<sequence>MQHSPGFLALVNEAKKHIREVTVAEMRARLEVNPAAVLVDVREDHEWQAGHARGAVHLGRGIFERDLERRFPDKEIELILYCGGGYRSALAAEAAQRMGYRRVASLIGGYRALLMAGWPVETDAGPGPAPGVPAMAGRDSGAAP</sequence>
<accession>A0A6M1RJH7</accession>
<dbReference type="EMBL" id="JAAKYA010000072">
    <property type="protein sequence ID" value="NGO39866.1"/>
    <property type="molecule type" value="Genomic_DNA"/>
</dbReference>
<dbReference type="Proteomes" id="UP000477311">
    <property type="component" value="Unassembled WGS sequence"/>
</dbReference>
<keyword evidence="3" id="KW-0808">Transferase</keyword>
<comment type="caution">
    <text evidence="3">The sequence shown here is derived from an EMBL/GenBank/DDBJ whole genome shotgun (WGS) entry which is preliminary data.</text>
</comment>
<evidence type="ECO:0000313" key="4">
    <source>
        <dbReference type="Proteomes" id="UP000477311"/>
    </source>
</evidence>
<evidence type="ECO:0000313" key="3">
    <source>
        <dbReference type="EMBL" id="NGO39866.1"/>
    </source>
</evidence>
<dbReference type="GO" id="GO:0004792">
    <property type="term" value="F:thiosulfate-cyanide sulfurtransferase activity"/>
    <property type="evidence" value="ECO:0007669"/>
    <property type="project" value="TreeGrafter"/>
</dbReference>
<gene>
    <name evidence="3" type="ORF">G4L39_10745</name>
</gene>
<dbReference type="Pfam" id="PF00581">
    <property type="entry name" value="Rhodanese"/>
    <property type="match status" value="1"/>
</dbReference>
<organism evidence="3 4">
    <name type="scientific">Limisphaera ngatamarikiensis</name>
    <dbReference type="NCBI Taxonomy" id="1324935"/>
    <lineage>
        <taxon>Bacteria</taxon>
        <taxon>Pseudomonadati</taxon>
        <taxon>Verrucomicrobiota</taxon>
        <taxon>Verrucomicrobiia</taxon>
        <taxon>Limisphaerales</taxon>
        <taxon>Limisphaeraceae</taxon>
        <taxon>Limisphaera</taxon>
    </lineage>
</organism>
<evidence type="ECO:0000256" key="1">
    <source>
        <dbReference type="SAM" id="MobiDB-lite"/>
    </source>
</evidence>
<dbReference type="RefSeq" id="WP_165108127.1">
    <property type="nucleotide sequence ID" value="NZ_JAAKYA010000072.1"/>
</dbReference>
<dbReference type="Gene3D" id="3.40.250.10">
    <property type="entry name" value="Rhodanese-like domain"/>
    <property type="match status" value="1"/>
</dbReference>